<comment type="caution">
    <text evidence="1">The sequence shown here is derived from an EMBL/GenBank/DDBJ whole genome shotgun (WGS) entry which is preliminary data.</text>
</comment>
<protein>
    <submittedName>
        <fullName evidence="1">Gamma-glutamyl phosphate reductase</fullName>
    </submittedName>
</protein>
<dbReference type="Proteomes" id="UP000325081">
    <property type="component" value="Unassembled WGS sequence"/>
</dbReference>
<keyword evidence="2" id="KW-1185">Reference proteome</keyword>
<name>A0A5A7RCC7_STRAF</name>
<accession>A0A5A7RCC7</accession>
<proteinExistence type="predicted"/>
<evidence type="ECO:0000313" key="2">
    <source>
        <dbReference type="Proteomes" id="UP000325081"/>
    </source>
</evidence>
<dbReference type="AlphaFoldDB" id="A0A5A7RCC7"/>
<reference evidence="2" key="1">
    <citation type="journal article" date="2019" name="Curr. Biol.">
        <title>Genome Sequence of Striga asiatica Provides Insight into the Evolution of Plant Parasitism.</title>
        <authorList>
            <person name="Yoshida S."/>
            <person name="Kim S."/>
            <person name="Wafula E.K."/>
            <person name="Tanskanen J."/>
            <person name="Kim Y.M."/>
            <person name="Honaas L."/>
            <person name="Yang Z."/>
            <person name="Spallek T."/>
            <person name="Conn C.E."/>
            <person name="Ichihashi Y."/>
            <person name="Cheong K."/>
            <person name="Cui S."/>
            <person name="Der J.P."/>
            <person name="Gundlach H."/>
            <person name="Jiao Y."/>
            <person name="Hori C."/>
            <person name="Ishida J.K."/>
            <person name="Kasahara H."/>
            <person name="Kiba T."/>
            <person name="Kim M.S."/>
            <person name="Koo N."/>
            <person name="Laohavisit A."/>
            <person name="Lee Y.H."/>
            <person name="Lumba S."/>
            <person name="McCourt P."/>
            <person name="Mortimer J.C."/>
            <person name="Mutuku J.M."/>
            <person name="Nomura T."/>
            <person name="Sasaki-Sekimoto Y."/>
            <person name="Seto Y."/>
            <person name="Wang Y."/>
            <person name="Wakatake T."/>
            <person name="Sakakibara H."/>
            <person name="Demura T."/>
            <person name="Yamaguchi S."/>
            <person name="Yoneyama K."/>
            <person name="Manabe R.I."/>
            <person name="Nelson D.C."/>
            <person name="Schulman A.H."/>
            <person name="Timko M.P."/>
            <person name="dePamphilis C.W."/>
            <person name="Choi D."/>
            <person name="Shirasu K."/>
        </authorList>
    </citation>
    <scope>NUCLEOTIDE SEQUENCE [LARGE SCALE GENOMIC DNA]</scope>
    <source>
        <strain evidence="2">cv. UVA1</strain>
    </source>
</reference>
<sequence length="165" mass="18456">MAYLSSSSSNFTRLGYFLVLQTLSSLAPILHEALEGDPDEVAHMKEKVESNERDRLADGPSYGKGAELRAKGAKLQAKGAELAAKDSKPSRLKASVDERVERAREEGRTSFLSSIPRVCFVKQYWLELMSCFKHSNELDLRSTQPSLQAEREKRIFVLCSYALLA</sequence>
<evidence type="ECO:0000313" key="1">
    <source>
        <dbReference type="EMBL" id="GER54247.1"/>
    </source>
</evidence>
<gene>
    <name evidence="1" type="ORF">STAS_31819</name>
</gene>
<organism evidence="1 2">
    <name type="scientific">Striga asiatica</name>
    <name type="common">Asiatic witchweed</name>
    <name type="synonym">Buchnera asiatica</name>
    <dbReference type="NCBI Taxonomy" id="4170"/>
    <lineage>
        <taxon>Eukaryota</taxon>
        <taxon>Viridiplantae</taxon>
        <taxon>Streptophyta</taxon>
        <taxon>Embryophyta</taxon>
        <taxon>Tracheophyta</taxon>
        <taxon>Spermatophyta</taxon>
        <taxon>Magnoliopsida</taxon>
        <taxon>eudicotyledons</taxon>
        <taxon>Gunneridae</taxon>
        <taxon>Pentapetalae</taxon>
        <taxon>asterids</taxon>
        <taxon>lamiids</taxon>
        <taxon>Lamiales</taxon>
        <taxon>Orobanchaceae</taxon>
        <taxon>Buchnereae</taxon>
        <taxon>Striga</taxon>
    </lineage>
</organism>
<dbReference type="EMBL" id="BKCP01011070">
    <property type="protein sequence ID" value="GER54247.1"/>
    <property type="molecule type" value="Genomic_DNA"/>
</dbReference>